<comment type="caution">
    <text evidence="10">The sequence shown here is derived from an EMBL/GenBank/DDBJ whole genome shotgun (WGS) entry which is preliminary data.</text>
</comment>
<evidence type="ECO:0000256" key="6">
    <source>
        <dbReference type="ARBA" id="ARBA00022989"/>
    </source>
</evidence>
<comment type="similarity">
    <text evidence="2 8">Belongs to the BioY family.</text>
</comment>
<evidence type="ECO:0000256" key="4">
    <source>
        <dbReference type="ARBA" id="ARBA00022475"/>
    </source>
</evidence>
<dbReference type="InterPro" id="IPR003784">
    <property type="entry name" value="BioY"/>
</dbReference>
<evidence type="ECO:0000256" key="9">
    <source>
        <dbReference type="SAM" id="Phobius"/>
    </source>
</evidence>
<dbReference type="RefSeq" id="WP_213534918.1">
    <property type="nucleotide sequence ID" value="NZ_BOVQ01000004.1"/>
</dbReference>
<dbReference type="Gene3D" id="1.10.1760.20">
    <property type="match status" value="1"/>
</dbReference>
<reference evidence="11" key="1">
    <citation type="journal article" date="2019" name="Int. J. Syst. Evol. Microbiol.">
        <title>The Global Catalogue of Microorganisms (GCM) 10K type strain sequencing project: providing services to taxonomists for standard genome sequencing and annotation.</title>
        <authorList>
            <consortium name="The Broad Institute Genomics Platform"/>
            <consortium name="The Broad Institute Genome Sequencing Center for Infectious Disease"/>
            <person name="Wu L."/>
            <person name="Ma J."/>
        </authorList>
    </citation>
    <scope>NUCLEOTIDE SEQUENCE [LARGE SCALE GENOMIC DNA]</scope>
    <source>
        <strain evidence="11">CCUG 63287</strain>
    </source>
</reference>
<dbReference type="Pfam" id="PF02632">
    <property type="entry name" value="BioY"/>
    <property type="match status" value="1"/>
</dbReference>
<dbReference type="PANTHER" id="PTHR34295:SF4">
    <property type="entry name" value="BIOTIN TRANSPORTER BIOY-RELATED"/>
    <property type="match status" value="1"/>
</dbReference>
<keyword evidence="6 9" id="KW-1133">Transmembrane helix</keyword>
<evidence type="ECO:0000313" key="10">
    <source>
        <dbReference type="EMBL" id="MFC4652390.1"/>
    </source>
</evidence>
<feature type="transmembrane region" description="Helical" evidence="9">
    <location>
        <begin position="89"/>
        <end position="107"/>
    </location>
</feature>
<evidence type="ECO:0000256" key="2">
    <source>
        <dbReference type="ARBA" id="ARBA00010692"/>
    </source>
</evidence>
<keyword evidence="3 8" id="KW-0813">Transport</keyword>
<keyword evidence="11" id="KW-1185">Reference proteome</keyword>
<keyword evidence="7 8" id="KW-0472">Membrane</keyword>
<sequence length="189" mass="20739">MINNQRIKVLTFTAMMTTIIIVLGLFPGIPLGFIPVPIVLQDMGIIMAGELLGKKYGTISVALFLLLVFLGLPFLSGGNGGAARFMGPTGGYLFAWLFIPVLIGLSLEKFKSLGLTQWWWELLVVILAGVLFQDVIGALWLSWQSHMPLFAALSSSLIFVPGDVTKAILSVVIIRRLRKSIGFDDIFER</sequence>
<evidence type="ECO:0000256" key="8">
    <source>
        <dbReference type="PIRNR" id="PIRNR016661"/>
    </source>
</evidence>
<feature type="transmembrane region" description="Helical" evidence="9">
    <location>
        <begin position="119"/>
        <end position="143"/>
    </location>
</feature>
<evidence type="ECO:0000256" key="1">
    <source>
        <dbReference type="ARBA" id="ARBA00004651"/>
    </source>
</evidence>
<proteinExistence type="inferred from homology"/>
<dbReference type="PIRSF" id="PIRSF016661">
    <property type="entry name" value="BioY"/>
    <property type="match status" value="1"/>
</dbReference>
<evidence type="ECO:0000256" key="7">
    <source>
        <dbReference type="ARBA" id="ARBA00023136"/>
    </source>
</evidence>
<dbReference type="EMBL" id="JBHSGD010000005">
    <property type="protein sequence ID" value="MFC4652390.1"/>
    <property type="molecule type" value="Genomic_DNA"/>
</dbReference>
<evidence type="ECO:0000313" key="11">
    <source>
        <dbReference type="Proteomes" id="UP001595987"/>
    </source>
</evidence>
<evidence type="ECO:0000256" key="5">
    <source>
        <dbReference type="ARBA" id="ARBA00022692"/>
    </source>
</evidence>
<dbReference type="PANTHER" id="PTHR34295">
    <property type="entry name" value="BIOTIN TRANSPORTER BIOY"/>
    <property type="match status" value="1"/>
</dbReference>
<gene>
    <name evidence="10" type="ORF">ACFO26_05650</name>
</gene>
<keyword evidence="5 9" id="KW-0812">Transmembrane</keyword>
<keyword evidence="4 8" id="KW-1003">Cell membrane</keyword>
<accession>A0ABV9JG65</accession>
<organism evidence="10 11">
    <name type="scientific">Lactococcus nasutitermitis</name>
    <dbReference type="NCBI Taxonomy" id="1652957"/>
    <lineage>
        <taxon>Bacteria</taxon>
        <taxon>Bacillati</taxon>
        <taxon>Bacillota</taxon>
        <taxon>Bacilli</taxon>
        <taxon>Lactobacillales</taxon>
        <taxon>Streptococcaceae</taxon>
        <taxon>Lactococcus</taxon>
    </lineage>
</organism>
<name>A0ABV9JG65_9LACT</name>
<protein>
    <recommendedName>
        <fullName evidence="8">Biotin transporter</fullName>
    </recommendedName>
</protein>
<comment type="subcellular location">
    <subcellularLocation>
        <location evidence="1 8">Cell membrane</location>
        <topology evidence="1 8">Multi-pass membrane protein</topology>
    </subcellularLocation>
</comment>
<feature type="transmembrane region" description="Helical" evidence="9">
    <location>
        <begin position="59"/>
        <end position="77"/>
    </location>
</feature>
<dbReference type="Proteomes" id="UP001595987">
    <property type="component" value="Unassembled WGS sequence"/>
</dbReference>
<evidence type="ECO:0000256" key="3">
    <source>
        <dbReference type="ARBA" id="ARBA00022448"/>
    </source>
</evidence>